<name>A0A9D1KQH8_9FIRM</name>
<organism evidence="1 2">
    <name type="scientific">Candidatus Ornithomonoglobus intestinigallinarum</name>
    <dbReference type="NCBI Taxonomy" id="2840894"/>
    <lineage>
        <taxon>Bacteria</taxon>
        <taxon>Bacillati</taxon>
        <taxon>Bacillota</taxon>
        <taxon>Clostridia</taxon>
        <taxon>Candidatus Ornithomonoglobus</taxon>
    </lineage>
</organism>
<dbReference type="EMBL" id="DVLU01000032">
    <property type="protein sequence ID" value="HIT85036.1"/>
    <property type="molecule type" value="Genomic_DNA"/>
</dbReference>
<comment type="caution">
    <text evidence="1">The sequence shown here is derived from an EMBL/GenBank/DDBJ whole genome shotgun (WGS) entry which is preliminary data.</text>
</comment>
<reference evidence="1" key="1">
    <citation type="submission" date="2020-10" db="EMBL/GenBank/DDBJ databases">
        <authorList>
            <person name="Gilroy R."/>
        </authorList>
    </citation>
    <scope>NUCLEOTIDE SEQUENCE</scope>
    <source>
        <strain evidence="1">CHK181-108</strain>
    </source>
</reference>
<protein>
    <submittedName>
        <fullName evidence="1">Uncharacterized protein</fullName>
    </submittedName>
</protein>
<accession>A0A9D1KQH8</accession>
<reference evidence="1" key="2">
    <citation type="journal article" date="2021" name="PeerJ">
        <title>Extensive microbial diversity within the chicken gut microbiome revealed by metagenomics and culture.</title>
        <authorList>
            <person name="Gilroy R."/>
            <person name="Ravi A."/>
            <person name="Getino M."/>
            <person name="Pursley I."/>
            <person name="Horton D.L."/>
            <person name="Alikhan N.F."/>
            <person name="Baker D."/>
            <person name="Gharbi K."/>
            <person name="Hall N."/>
            <person name="Watson M."/>
            <person name="Adriaenssens E.M."/>
            <person name="Foster-Nyarko E."/>
            <person name="Jarju S."/>
            <person name="Secka A."/>
            <person name="Antonio M."/>
            <person name="Oren A."/>
            <person name="Chaudhuri R.R."/>
            <person name="La Ragione R."/>
            <person name="Hildebrand F."/>
            <person name="Pallen M.J."/>
        </authorList>
    </citation>
    <scope>NUCLEOTIDE SEQUENCE</scope>
    <source>
        <strain evidence="1">CHK181-108</strain>
    </source>
</reference>
<sequence>MKMIYSVPEIKISYFELEAVATTLSTAKTAEAKAMAAIADETGGNTTYTAILEWRK</sequence>
<dbReference type="AlphaFoldDB" id="A0A9D1KQH8"/>
<dbReference type="Proteomes" id="UP000824165">
    <property type="component" value="Unassembled WGS sequence"/>
</dbReference>
<gene>
    <name evidence="1" type="ORF">IAA60_03905</name>
</gene>
<evidence type="ECO:0000313" key="1">
    <source>
        <dbReference type="EMBL" id="HIT85036.1"/>
    </source>
</evidence>
<evidence type="ECO:0000313" key="2">
    <source>
        <dbReference type="Proteomes" id="UP000824165"/>
    </source>
</evidence>
<proteinExistence type="predicted"/>